<proteinExistence type="predicted"/>
<dbReference type="InterPro" id="IPR029058">
    <property type="entry name" value="AB_hydrolase_fold"/>
</dbReference>
<dbReference type="EMBL" id="JAAAPU010000137">
    <property type="protein sequence ID" value="KAF4201531.1"/>
    <property type="molecule type" value="Genomic_DNA"/>
</dbReference>
<dbReference type="Gene3D" id="3.40.50.1820">
    <property type="entry name" value="alpha/beta hydrolase"/>
    <property type="match status" value="1"/>
</dbReference>
<evidence type="ECO:0000313" key="2">
    <source>
        <dbReference type="Proteomes" id="UP000649114"/>
    </source>
</evidence>
<dbReference type="SUPFAM" id="SSF53474">
    <property type="entry name" value="alpha/beta-Hydrolases"/>
    <property type="match status" value="1"/>
</dbReference>
<gene>
    <name evidence="1" type="ORF">CNMCM8927_001426</name>
</gene>
<name>A0AAN5YH74_ASPLE</name>
<comment type="caution">
    <text evidence="1">The sequence shown here is derived from an EMBL/GenBank/DDBJ whole genome shotgun (WGS) entry which is preliminary data.</text>
</comment>
<dbReference type="AlphaFoldDB" id="A0AAN5YH74"/>
<evidence type="ECO:0008006" key="3">
    <source>
        <dbReference type="Google" id="ProtNLM"/>
    </source>
</evidence>
<reference evidence="1" key="1">
    <citation type="journal article" date="2020" name="bioRxiv">
        <title>Genomic and phenotypic heterogeneity of clinical isolates of the human pathogens Aspergillus fumigatus, Aspergillus lentulus and Aspergillus fumigatiaffinis.</title>
        <authorList>
            <person name="dos Santos R.A.C."/>
            <person name="Steenwyk J.L."/>
            <person name="Rivero-Menendez O."/>
            <person name="Mead M.E."/>
            <person name="Silva L.P."/>
            <person name="Bastos R.W."/>
            <person name="Alastruey-Izquierdo A."/>
            <person name="Goldman G.H."/>
            <person name="Rokas A."/>
        </authorList>
    </citation>
    <scope>NUCLEOTIDE SEQUENCE</scope>
    <source>
        <strain evidence="1">CNM-CM8927</strain>
    </source>
</reference>
<evidence type="ECO:0000313" key="1">
    <source>
        <dbReference type="EMBL" id="KAF4201531.1"/>
    </source>
</evidence>
<protein>
    <recommendedName>
        <fullName evidence="3">Peptidase S9 prolyl oligopeptidase catalytic domain-containing protein</fullName>
    </recommendedName>
</protein>
<organism evidence="1 2">
    <name type="scientific">Aspergillus lentulus</name>
    <dbReference type="NCBI Taxonomy" id="293939"/>
    <lineage>
        <taxon>Eukaryota</taxon>
        <taxon>Fungi</taxon>
        <taxon>Dikarya</taxon>
        <taxon>Ascomycota</taxon>
        <taxon>Pezizomycotina</taxon>
        <taxon>Eurotiomycetes</taxon>
        <taxon>Eurotiomycetidae</taxon>
        <taxon>Eurotiales</taxon>
        <taxon>Aspergillaceae</taxon>
        <taxon>Aspergillus</taxon>
        <taxon>Aspergillus subgen. Fumigati</taxon>
    </lineage>
</organism>
<reference evidence="1" key="2">
    <citation type="submission" date="2020-04" db="EMBL/GenBank/DDBJ databases">
        <authorList>
            <person name="Santos R.A.C."/>
            <person name="Steenwyk J.L."/>
            <person name="Rivero-Menendez O."/>
            <person name="Mead M.E."/>
            <person name="Silva L.P."/>
            <person name="Bastos R.W."/>
            <person name="Alastruey-Izquierdo A."/>
            <person name="Goldman G.H."/>
            <person name="Rokas A."/>
        </authorList>
    </citation>
    <scope>NUCLEOTIDE SEQUENCE</scope>
    <source>
        <strain evidence="1">CNM-CM8927</strain>
    </source>
</reference>
<sequence>MLAMLGAQTWLDQAPSLIISLQMDNVLDIEIVMKYLKVYIGDRFTPTEFVMSGLSLGGHTAWNVLAQVQAVKAAIIIVGSPNLTDLLTERLGHVVDCKDGIDSTKWPKCISEMYGARDQSLGQIDGKHILILNGAVDALVPSKFTLSWVEKYGSQNDVSFNVFENTGHWLSLEMMDTIVEWILQKTT</sequence>
<accession>A0AAN5YH74</accession>
<dbReference type="Proteomes" id="UP000649114">
    <property type="component" value="Unassembled WGS sequence"/>
</dbReference>